<evidence type="ECO:0000259" key="6">
    <source>
        <dbReference type="Pfam" id="PF00135"/>
    </source>
</evidence>
<dbReference type="AlphaFoldDB" id="A0AAW0TWT9"/>
<keyword evidence="3" id="KW-0378">Hydrolase</keyword>
<dbReference type="PANTHER" id="PTHR43142">
    <property type="entry name" value="CARBOXYLIC ESTER HYDROLASE"/>
    <property type="match status" value="1"/>
</dbReference>
<dbReference type="InterPro" id="IPR029058">
    <property type="entry name" value="AB_hydrolase_fold"/>
</dbReference>
<dbReference type="Proteomes" id="UP001487740">
    <property type="component" value="Unassembled WGS sequence"/>
</dbReference>
<dbReference type="EMBL" id="JARAKH010000024">
    <property type="protein sequence ID" value="KAK8391751.1"/>
    <property type="molecule type" value="Genomic_DNA"/>
</dbReference>
<dbReference type="SUPFAM" id="SSF53474">
    <property type="entry name" value="alpha/beta-Hydrolases"/>
    <property type="match status" value="1"/>
</dbReference>
<feature type="domain" description="Carboxylesterase type B" evidence="6">
    <location>
        <begin position="23"/>
        <end position="533"/>
    </location>
</feature>
<keyword evidence="2" id="KW-0719">Serine esterase</keyword>
<dbReference type="Pfam" id="PF00135">
    <property type="entry name" value="COesterase"/>
    <property type="match status" value="1"/>
</dbReference>
<keyword evidence="4" id="KW-0325">Glycoprotein</keyword>
<evidence type="ECO:0000256" key="4">
    <source>
        <dbReference type="ARBA" id="ARBA00023180"/>
    </source>
</evidence>
<dbReference type="InterPro" id="IPR002018">
    <property type="entry name" value="CarbesteraseB"/>
</dbReference>
<organism evidence="7 8">
    <name type="scientific">Scylla paramamosain</name>
    <name type="common">Mud crab</name>
    <dbReference type="NCBI Taxonomy" id="85552"/>
    <lineage>
        <taxon>Eukaryota</taxon>
        <taxon>Metazoa</taxon>
        <taxon>Ecdysozoa</taxon>
        <taxon>Arthropoda</taxon>
        <taxon>Crustacea</taxon>
        <taxon>Multicrustacea</taxon>
        <taxon>Malacostraca</taxon>
        <taxon>Eumalacostraca</taxon>
        <taxon>Eucarida</taxon>
        <taxon>Decapoda</taxon>
        <taxon>Pleocyemata</taxon>
        <taxon>Brachyura</taxon>
        <taxon>Eubrachyura</taxon>
        <taxon>Portunoidea</taxon>
        <taxon>Portunidae</taxon>
        <taxon>Portuninae</taxon>
        <taxon>Scylla</taxon>
    </lineage>
</organism>
<feature type="signal peptide" evidence="5">
    <location>
        <begin position="1"/>
        <end position="17"/>
    </location>
</feature>
<evidence type="ECO:0000256" key="2">
    <source>
        <dbReference type="ARBA" id="ARBA00022487"/>
    </source>
</evidence>
<accession>A0AAW0TWT9</accession>
<comment type="similarity">
    <text evidence="1">Belongs to the type-B carboxylesterase/lipase family.</text>
</comment>
<dbReference type="PROSITE" id="PS00941">
    <property type="entry name" value="CARBOXYLESTERASE_B_2"/>
    <property type="match status" value="1"/>
</dbReference>
<evidence type="ECO:0000256" key="5">
    <source>
        <dbReference type="SAM" id="SignalP"/>
    </source>
</evidence>
<dbReference type="InterPro" id="IPR019819">
    <property type="entry name" value="Carboxylesterase_B_CS"/>
</dbReference>
<dbReference type="GO" id="GO:0052689">
    <property type="term" value="F:carboxylic ester hydrolase activity"/>
    <property type="evidence" value="ECO:0007669"/>
    <property type="project" value="UniProtKB-KW"/>
</dbReference>
<dbReference type="PANTHER" id="PTHR43142:SF1">
    <property type="entry name" value="CARBOXYLIC ESTER HYDROLASE"/>
    <property type="match status" value="1"/>
</dbReference>
<feature type="chain" id="PRO_5043631759" description="Carboxylesterase type B domain-containing protein" evidence="5">
    <location>
        <begin position="18"/>
        <end position="687"/>
    </location>
</feature>
<gene>
    <name evidence="7" type="ORF">O3P69_017344</name>
</gene>
<evidence type="ECO:0000256" key="3">
    <source>
        <dbReference type="ARBA" id="ARBA00022801"/>
    </source>
</evidence>
<reference evidence="7 8" key="1">
    <citation type="submission" date="2023-03" db="EMBL/GenBank/DDBJ databases">
        <title>High-quality genome of Scylla paramamosain provides insights in environmental adaptation.</title>
        <authorList>
            <person name="Zhang L."/>
        </authorList>
    </citation>
    <scope>NUCLEOTIDE SEQUENCE [LARGE SCALE GENOMIC DNA]</scope>
    <source>
        <strain evidence="7">LZ_2023a</strain>
        <tissue evidence="7">Muscle</tissue>
    </source>
</reference>
<keyword evidence="8" id="KW-1185">Reference proteome</keyword>
<dbReference type="Gene3D" id="3.40.50.1820">
    <property type="entry name" value="alpha/beta hydrolase"/>
    <property type="match status" value="1"/>
</dbReference>
<protein>
    <recommendedName>
        <fullName evidence="6">Carboxylesterase type B domain-containing protein</fullName>
    </recommendedName>
</protein>
<evidence type="ECO:0000256" key="1">
    <source>
        <dbReference type="ARBA" id="ARBA00005964"/>
    </source>
</evidence>
<name>A0AAW0TWT9_SCYPA</name>
<proteinExistence type="inferred from homology"/>
<evidence type="ECO:0000313" key="8">
    <source>
        <dbReference type="Proteomes" id="UP001487740"/>
    </source>
</evidence>
<keyword evidence="5" id="KW-0732">Signal</keyword>
<comment type="caution">
    <text evidence="7">The sequence shown here is derived from an EMBL/GenBank/DDBJ whole genome shotgun (WGS) entry which is preliminary data.</text>
</comment>
<evidence type="ECO:0000313" key="7">
    <source>
        <dbReference type="EMBL" id="KAK8391751.1"/>
    </source>
</evidence>
<sequence length="687" mass="76368">MLVLILITVVEVVLVAAGQPTVEVTLKKGVITGSREHALNGYEYYSFSTIPYARPPVGPLRFKDPEPAPAWSGVRNGSLPFPKCPQSSILLMTNYLFTGQEDCLYLNVYTPRPYKSNLPVMVFIHGGAYMVGSAMGSYPPMLPAPLVQKDVVVVAMNYRIGALGFLSTGDSVLPGNLGLKDQTLALQWIQDNIMDLGGDPNRVTIFGISAGGVSSHLHILSPSSAGLFQRAILQSGTALLAPTYVPARKGAISISKALNCTGEKSQQLLACFMNASVENLVNAQSSLTEWFDLPMTVGVQVDGTFLPEHPAVLLRSGRYNKVDVIIGWTKDDGTVITAGMFSEKGEKSLRDVNENFQKVGPILFSLMEEEHPVYLAQRIRFHYMEAANVTLDNEPVFTSLVGDAGFVMPGVQSAEFHAKIPHIKTFIYKLEHCSENSLASILAQTSIRRKIAGHGDDVQYLFQSPPPLGPLSRPQDVQVQDIITTLWTNFAYTGNPTVNGTLGFRWTPVTPEQPLRYLSITTTPTMQSVDKRVKEKEFPDHRLASTQLLLHAGTWDLRSQPRINNPTNNPARRRFLVTFPQDHRLFTEKTWLHSMVRAVQVTLQDVDLVRRALQILRRTPTRDNIRFITVTKFLLSRLRDEDRKGLHIGHLSSTIYWTVKQQGRSGRWQLGTATQIAVTDERSHRNL</sequence>